<protein>
    <submittedName>
        <fullName evidence="1">Uncharacterized protein</fullName>
    </submittedName>
</protein>
<reference evidence="1 2" key="1">
    <citation type="submission" date="2016-10" db="EMBL/GenBank/DDBJ databases">
        <title>Genome sequence of the ascomycete fungus Penicillium subrubescens.</title>
        <authorList>
            <person name="De Vries R.P."/>
            <person name="Peng M."/>
            <person name="Dilokpimol A."/>
            <person name="Hilden K."/>
            <person name="Makela M.R."/>
            <person name="Grigoriev I."/>
            <person name="Riley R."/>
            <person name="Granchi Z."/>
        </authorList>
    </citation>
    <scope>NUCLEOTIDE SEQUENCE [LARGE SCALE GENOMIC DNA]</scope>
    <source>
        <strain evidence="1 2">CBS 132785</strain>
    </source>
</reference>
<keyword evidence="2" id="KW-1185">Reference proteome</keyword>
<dbReference type="Proteomes" id="UP000186955">
    <property type="component" value="Unassembled WGS sequence"/>
</dbReference>
<comment type="caution">
    <text evidence="1">The sequence shown here is derived from an EMBL/GenBank/DDBJ whole genome shotgun (WGS) entry which is preliminary data.</text>
</comment>
<organism evidence="1 2">
    <name type="scientific">Penicillium subrubescens</name>
    <dbReference type="NCBI Taxonomy" id="1316194"/>
    <lineage>
        <taxon>Eukaryota</taxon>
        <taxon>Fungi</taxon>
        <taxon>Dikarya</taxon>
        <taxon>Ascomycota</taxon>
        <taxon>Pezizomycotina</taxon>
        <taxon>Eurotiomycetes</taxon>
        <taxon>Eurotiomycetidae</taxon>
        <taxon>Eurotiales</taxon>
        <taxon>Aspergillaceae</taxon>
        <taxon>Penicillium</taxon>
    </lineage>
</organism>
<evidence type="ECO:0000313" key="1">
    <source>
        <dbReference type="EMBL" id="OKP09374.1"/>
    </source>
</evidence>
<gene>
    <name evidence="1" type="ORF">PENSUB_5265</name>
</gene>
<dbReference type="AlphaFoldDB" id="A0A1Q5UA74"/>
<name>A0A1Q5UA74_9EURO</name>
<proteinExistence type="predicted"/>
<accession>A0A1Q5UA74</accession>
<sequence length="79" mass="9075">MHARYPFQGKRRCMFRWSIDHGAPPIGAQPTARKPFCSAARFSRAQIDIGASGLQLHRFRWAITGPSYYDPTSPLQRRE</sequence>
<dbReference type="EMBL" id="MNBE01000525">
    <property type="protein sequence ID" value="OKP09374.1"/>
    <property type="molecule type" value="Genomic_DNA"/>
</dbReference>
<evidence type="ECO:0000313" key="2">
    <source>
        <dbReference type="Proteomes" id="UP000186955"/>
    </source>
</evidence>